<name>A0A9W9YVV7_9CNID</name>
<comment type="caution">
    <text evidence="2">The sequence shown here is derived from an EMBL/GenBank/DDBJ whole genome shotgun (WGS) entry which is preliminary data.</text>
</comment>
<organism evidence="2 3">
    <name type="scientific">Desmophyllum pertusum</name>
    <dbReference type="NCBI Taxonomy" id="174260"/>
    <lineage>
        <taxon>Eukaryota</taxon>
        <taxon>Metazoa</taxon>
        <taxon>Cnidaria</taxon>
        <taxon>Anthozoa</taxon>
        <taxon>Hexacorallia</taxon>
        <taxon>Scleractinia</taxon>
        <taxon>Caryophylliina</taxon>
        <taxon>Caryophylliidae</taxon>
        <taxon>Desmophyllum</taxon>
    </lineage>
</organism>
<sequence>MKLFLLIALFVAGTVAADPTKCNECLEDDKASCLADQEDDLMCATDRKSLGSTHCVTAVGKYSDDDEGGNISTLFFRGCIDCEKACFALGGWLKAEKQKTLLECEIECCTSDNCNNQTTPTLTKDAITVFTPNVSGPAQCIECFGSNAPLVTRPRRTKLVLLIEIHSAQPTAVPLREHLESMTEMSAVIFLLEDVLTVQIKKQLVQLSVAFL</sequence>
<dbReference type="Proteomes" id="UP001163046">
    <property type="component" value="Unassembled WGS sequence"/>
</dbReference>
<dbReference type="Gene3D" id="2.10.60.10">
    <property type="entry name" value="CD59"/>
    <property type="match status" value="1"/>
</dbReference>
<feature type="signal peptide" evidence="1">
    <location>
        <begin position="1"/>
        <end position="17"/>
    </location>
</feature>
<keyword evidence="1" id="KW-0732">Signal</keyword>
<evidence type="ECO:0000313" key="2">
    <source>
        <dbReference type="EMBL" id="KAJ7370413.1"/>
    </source>
</evidence>
<protein>
    <recommendedName>
        <fullName evidence="4">Sodefrin-like factor</fullName>
    </recommendedName>
</protein>
<accession>A0A9W9YVV7</accession>
<dbReference type="EMBL" id="MU826865">
    <property type="protein sequence ID" value="KAJ7370413.1"/>
    <property type="molecule type" value="Genomic_DNA"/>
</dbReference>
<reference evidence="2" key="1">
    <citation type="submission" date="2023-01" db="EMBL/GenBank/DDBJ databases">
        <title>Genome assembly of the deep-sea coral Lophelia pertusa.</title>
        <authorList>
            <person name="Herrera S."/>
            <person name="Cordes E."/>
        </authorList>
    </citation>
    <scope>NUCLEOTIDE SEQUENCE</scope>
    <source>
        <strain evidence="2">USNM1676648</strain>
        <tissue evidence="2">Polyp</tissue>
    </source>
</reference>
<proteinExistence type="predicted"/>
<feature type="chain" id="PRO_5040751622" description="Sodefrin-like factor" evidence="1">
    <location>
        <begin position="18"/>
        <end position="212"/>
    </location>
</feature>
<keyword evidence="3" id="KW-1185">Reference proteome</keyword>
<evidence type="ECO:0008006" key="4">
    <source>
        <dbReference type="Google" id="ProtNLM"/>
    </source>
</evidence>
<dbReference type="OrthoDB" id="5978657at2759"/>
<evidence type="ECO:0000256" key="1">
    <source>
        <dbReference type="SAM" id="SignalP"/>
    </source>
</evidence>
<dbReference type="InterPro" id="IPR045860">
    <property type="entry name" value="Snake_toxin-like_sf"/>
</dbReference>
<dbReference type="AlphaFoldDB" id="A0A9W9YVV7"/>
<evidence type="ECO:0000313" key="3">
    <source>
        <dbReference type="Proteomes" id="UP001163046"/>
    </source>
</evidence>
<gene>
    <name evidence="2" type="ORF">OS493_032303</name>
</gene>